<gene>
    <name evidence="1" type="ORF">H1W00_08980</name>
</gene>
<organism evidence="1 2">
    <name type="scientific">Aeromicrobium phoceense</name>
    <dbReference type="NCBI Taxonomy" id="2754045"/>
    <lineage>
        <taxon>Bacteria</taxon>
        <taxon>Bacillati</taxon>
        <taxon>Actinomycetota</taxon>
        <taxon>Actinomycetes</taxon>
        <taxon>Propionibacteriales</taxon>
        <taxon>Nocardioidaceae</taxon>
        <taxon>Aeromicrobium</taxon>
    </lineage>
</organism>
<dbReference type="AlphaFoldDB" id="A0A838XJ16"/>
<accession>A0A838XJ16</accession>
<protein>
    <submittedName>
        <fullName evidence="1">Uncharacterized protein</fullName>
    </submittedName>
</protein>
<dbReference type="EMBL" id="JACEOG010000001">
    <property type="protein sequence ID" value="MBA4608606.1"/>
    <property type="molecule type" value="Genomic_DNA"/>
</dbReference>
<name>A0A838XJ16_9ACTN</name>
<comment type="caution">
    <text evidence="1">The sequence shown here is derived from an EMBL/GenBank/DDBJ whole genome shotgun (WGS) entry which is preliminary data.</text>
</comment>
<evidence type="ECO:0000313" key="2">
    <source>
        <dbReference type="Proteomes" id="UP000550354"/>
    </source>
</evidence>
<proteinExistence type="predicted"/>
<dbReference type="Proteomes" id="UP000550354">
    <property type="component" value="Unassembled WGS sequence"/>
</dbReference>
<reference evidence="1 2" key="1">
    <citation type="submission" date="2020-07" db="EMBL/GenBank/DDBJ databases">
        <title>Draft genome and description of Aeromicrobium phoceense strain Marseille-Q0843 isolated from healthy skin swab.</title>
        <authorList>
            <person name="Boxberger M."/>
            <person name="La Scola B."/>
        </authorList>
    </citation>
    <scope>NUCLEOTIDE SEQUENCE [LARGE SCALE GENOMIC DNA]</scope>
    <source>
        <strain evidence="1 2">Marseille-Q0843</strain>
    </source>
</reference>
<sequence length="373" mass="40453">MTLDPGSPDAAAARGREEGALSNQLIRLNDEVAGLRDLSDRMSAHGIAHEGEEVTLLSDLVGVLVAIWTQCGINVLEKDPDAPTPVIEIMRTFRVDAEIYALTSTVPDGVREKIRKSIRREVAQASEKLEAAIRSTFAEASEYAAVDEGGRPIDYADQSRVWWRTCRHLGQYARELDRMEAAAEKAALFAGKTDEAAQVLAETTAKVDEQVQRAKAAANTEANGNLASHFKELADKELGAAFRYRAFAVTLVALAVGISFVIHSSSKGSQWSELPSYLPGLALTLTGVYLARLAGPHFHLGKWAAAVEVQLKSFEGFTGVVEDGGIRERMREEFGRRVLGPPPLFDASAEPTPGLTTTDVLQILAAVRRQDSK</sequence>
<keyword evidence="2" id="KW-1185">Reference proteome</keyword>
<dbReference type="RefSeq" id="WP_181755394.1">
    <property type="nucleotide sequence ID" value="NZ_JACEOG010000001.1"/>
</dbReference>
<evidence type="ECO:0000313" key="1">
    <source>
        <dbReference type="EMBL" id="MBA4608606.1"/>
    </source>
</evidence>